<dbReference type="Pfam" id="PF00034">
    <property type="entry name" value="Cytochrom_C"/>
    <property type="match status" value="1"/>
</dbReference>
<feature type="domain" description="Cytochrome c" evidence="6">
    <location>
        <begin position="119"/>
        <end position="211"/>
    </location>
</feature>
<evidence type="ECO:0000256" key="5">
    <source>
        <dbReference type="PIRSR" id="PIRSR000005-2"/>
    </source>
</evidence>
<feature type="domain" description="Cytochrome c" evidence="6">
    <location>
        <begin position="21"/>
        <end position="109"/>
    </location>
</feature>
<evidence type="ECO:0000313" key="7">
    <source>
        <dbReference type="EMBL" id="RMQ86756.1"/>
    </source>
</evidence>
<feature type="binding site" description="covalent" evidence="4">
    <location>
        <position position="142"/>
    </location>
    <ligand>
        <name>heme c</name>
        <dbReference type="ChEBI" id="CHEBI:61717"/>
        <label>2</label>
    </ligand>
</feature>
<evidence type="ECO:0000256" key="4">
    <source>
        <dbReference type="PIRSR" id="PIRSR000005-1"/>
    </source>
</evidence>
<dbReference type="GO" id="GO:0042597">
    <property type="term" value="C:periplasmic space"/>
    <property type="evidence" value="ECO:0007669"/>
    <property type="project" value="InterPro"/>
</dbReference>
<evidence type="ECO:0000256" key="3">
    <source>
        <dbReference type="ARBA" id="ARBA00023004"/>
    </source>
</evidence>
<dbReference type="Gene3D" id="1.10.760.10">
    <property type="entry name" value="Cytochrome c-like domain"/>
    <property type="match status" value="2"/>
</dbReference>
<evidence type="ECO:0000256" key="2">
    <source>
        <dbReference type="ARBA" id="ARBA00022723"/>
    </source>
</evidence>
<evidence type="ECO:0000313" key="8">
    <source>
        <dbReference type="Proteomes" id="UP000277179"/>
    </source>
</evidence>
<evidence type="ECO:0000256" key="1">
    <source>
        <dbReference type="ARBA" id="ARBA00022617"/>
    </source>
</evidence>
<accession>A0A3M4Q8V2</accession>
<name>A0A3M4Q8V2_9PSED</name>
<feature type="binding site" description="axial binding residue" evidence="5">
    <location>
        <position position="188"/>
    </location>
    <ligand>
        <name>heme c</name>
        <dbReference type="ChEBI" id="CHEBI:61717"/>
        <label>2</label>
    </ligand>
    <ligandPart>
        <name>Fe</name>
        <dbReference type="ChEBI" id="CHEBI:18248"/>
    </ligandPart>
</feature>
<dbReference type="Pfam" id="PF13442">
    <property type="entry name" value="Cytochrome_CBB3"/>
    <property type="match status" value="1"/>
</dbReference>
<reference evidence="7 8" key="1">
    <citation type="submission" date="2018-08" db="EMBL/GenBank/DDBJ databases">
        <title>Recombination of ecologically and evolutionarily significant loci maintains genetic cohesion in the Pseudomonas syringae species complex.</title>
        <authorList>
            <person name="Dillon M."/>
            <person name="Thakur S."/>
            <person name="Almeida R.N.D."/>
            <person name="Weir B.S."/>
            <person name="Guttman D.S."/>
        </authorList>
    </citation>
    <scope>NUCLEOTIDE SEQUENCE [LARGE SCALE GENOMIC DNA]</scope>
    <source>
        <strain evidence="7 8">ICMP 11288</strain>
    </source>
</reference>
<evidence type="ECO:0000259" key="6">
    <source>
        <dbReference type="PROSITE" id="PS51007"/>
    </source>
</evidence>
<comment type="PTM">
    <text evidence="4">Binds 2 heme c groups covalently per subunit.</text>
</comment>
<dbReference type="InterPro" id="IPR009056">
    <property type="entry name" value="Cyt_c-like_dom"/>
</dbReference>
<feature type="binding site" description="covalent" evidence="4">
    <location>
        <position position="145"/>
    </location>
    <ligand>
        <name>heme c</name>
        <dbReference type="ChEBI" id="CHEBI:61717"/>
        <label>2</label>
    </ligand>
</feature>
<dbReference type="GO" id="GO:0009055">
    <property type="term" value="F:electron transfer activity"/>
    <property type="evidence" value="ECO:0007669"/>
    <property type="project" value="InterPro"/>
</dbReference>
<dbReference type="PANTHER" id="PTHR33751">
    <property type="entry name" value="CBB3-TYPE CYTOCHROME C OXIDASE SUBUNIT FIXP"/>
    <property type="match status" value="1"/>
</dbReference>
<keyword evidence="3 5" id="KW-0408">Iron</keyword>
<comment type="caution">
    <text evidence="7">The sequence shown here is derived from an EMBL/GenBank/DDBJ whole genome shotgun (WGS) entry which is preliminary data.</text>
</comment>
<proteinExistence type="predicted"/>
<feature type="binding site" description="axial binding residue" evidence="5">
    <location>
        <position position="86"/>
    </location>
    <ligand>
        <name>heme c</name>
        <dbReference type="ChEBI" id="CHEBI:61717"/>
        <label>1</label>
    </ligand>
    <ligandPart>
        <name>Fe</name>
        <dbReference type="ChEBI" id="CHEBI:18248"/>
    </ligandPart>
</feature>
<gene>
    <name evidence="7" type="ORF">ALP97_03493</name>
</gene>
<feature type="binding site" description="covalent" evidence="4">
    <location>
        <position position="42"/>
    </location>
    <ligand>
        <name>heme c</name>
        <dbReference type="ChEBI" id="CHEBI:61717"/>
        <label>1</label>
    </ligand>
</feature>
<dbReference type="PANTHER" id="PTHR33751:SF11">
    <property type="entry name" value="BLL4483 PROTEIN"/>
    <property type="match status" value="1"/>
</dbReference>
<dbReference type="GO" id="GO:0005506">
    <property type="term" value="F:iron ion binding"/>
    <property type="evidence" value="ECO:0007669"/>
    <property type="project" value="InterPro"/>
</dbReference>
<dbReference type="InterPro" id="IPR050597">
    <property type="entry name" value="Cytochrome_c_Oxidase_Subunit"/>
</dbReference>
<keyword evidence="1 4" id="KW-0349">Heme</keyword>
<dbReference type="SUPFAM" id="SSF46626">
    <property type="entry name" value="Cytochrome c"/>
    <property type="match status" value="2"/>
</dbReference>
<dbReference type="InterPro" id="IPR036909">
    <property type="entry name" value="Cyt_c-like_dom_sf"/>
</dbReference>
<sequence length="216" mass="22279">MMMFLERLLIGSALLLLVGNAHALEGKKVFTEGGSQPGAMPCVACHGADGLGLAAAGFPRLAGLPAEYVRKQLADFSSGARSNPVMQPLAKALTEDEVTAVSEAVAAMPFPGVATAYRSDMPVGAAQKLALQGAWERQIPACVSCHGPAGVGVGDAFPPLAGQPAAYLAAQLMAWQNGSRHNDPSDLMGHIAKSLTAEEVQGVAQYFAGLKQEAKP</sequence>
<dbReference type="InterPro" id="IPR024167">
    <property type="entry name" value="Cytochrome_c4-like"/>
</dbReference>
<dbReference type="PIRSF" id="PIRSF000005">
    <property type="entry name" value="Cytochrome_c4"/>
    <property type="match status" value="1"/>
</dbReference>
<feature type="binding site" description="axial binding residue" evidence="5">
    <location>
        <position position="46"/>
    </location>
    <ligand>
        <name>heme c</name>
        <dbReference type="ChEBI" id="CHEBI:61717"/>
        <label>1</label>
    </ligand>
    <ligandPart>
        <name>Fe</name>
        <dbReference type="ChEBI" id="CHEBI:18248"/>
    </ligandPart>
</feature>
<organism evidence="7 8">
    <name type="scientific">Pseudomonas salomonii</name>
    <dbReference type="NCBI Taxonomy" id="191391"/>
    <lineage>
        <taxon>Bacteria</taxon>
        <taxon>Pseudomonadati</taxon>
        <taxon>Pseudomonadota</taxon>
        <taxon>Gammaproteobacteria</taxon>
        <taxon>Pseudomonadales</taxon>
        <taxon>Pseudomonadaceae</taxon>
        <taxon>Pseudomonas</taxon>
    </lineage>
</organism>
<dbReference type="GO" id="GO:0020037">
    <property type="term" value="F:heme binding"/>
    <property type="evidence" value="ECO:0007669"/>
    <property type="project" value="InterPro"/>
</dbReference>
<dbReference type="Proteomes" id="UP000277179">
    <property type="component" value="Unassembled WGS sequence"/>
</dbReference>
<dbReference type="EMBL" id="RBRL01000269">
    <property type="protein sequence ID" value="RMQ86756.1"/>
    <property type="molecule type" value="Genomic_DNA"/>
</dbReference>
<feature type="binding site" description="axial binding residue" evidence="5">
    <location>
        <position position="146"/>
    </location>
    <ligand>
        <name>heme c</name>
        <dbReference type="ChEBI" id="CHEBI:61717"/>
        <label>2</label>
    </ligand>
    <ligandPart>
        <name>Fe</name>
        <dbReference type="ChEBI" id="CHEBI:18248"/>
    </ligandPart>
</feature>
<keyword evidence="2 5" id="KW-0479">Metal-binding</keyword>
<feature type="binding site" description="covalent" evidence="4">
    <location>
        <position position="45"/>
    </location>
    <ligand>
        <name>heme c</name>
        <dbReference type="ChEBI" id="CHEBI:61717"/>
        <label>1</label>
    </ligand>
</feature>
<protein>
    <recommendedName>
        <fullName evidence="6">Cytochrome c domain-containing protein</fullName>
    </recommendedName>
</protein>
<dbReference type="PROSITE" id="PS51007">
    <property type="entry name" value="CYTC"/>
    <property type="match status" value="2"/>
</dbReference>
<dbReference type="AlphaFoldDB" id="A0A3M4Q8V2"/>